<accession>A0AAE1D0J3</accession>
<evidence type="ECO:0000313" key="2">
    <source>
        <dbReference type="Proteomes" id="UP001283361"/>
    </source>
</evidence>
<evidence type="ECO:0000313" key="1">
    <source>
        <dbReference type="EMBL" id="KAK3749753.1"/>
    </source>
</evidence>
<organism evidence="1 2">
    <name type="scientific">Elysia crispata</name>
    <name type="common">lettuce slug</name>
    <dbReference type="NCBI Taxonomy" id="231223"/>
    <lineage>
        <taxon>Eukaryota</taxon>
        <taxon>Metazoa</taxon>
        <taxon>Spiralia</taxon>
        <taxon>Lophotrochozoa</taxon>
        <taxon>Mollusca</taxon>
        <taxon>Gastropoda</taxon>
        <taxon>Heterobranchia</taxon>
        <taxon>Euthyneura</taxon>
        <taxon>Panpulmonata</taxon>
        <taxon>Sacoglossa</taxon>
        <taxon>Placobranchoidea</taxon>
        <taxon>Plakobranchidae</taxon>
        <taxon>Elysia</taxon>
    </lineage>
</organism>
<protein>
    <submittedName>
        <fullName evidence="1">Uncharacterized protein</fullName>
    </submittedName>
</protein>
<dbReference type="AlphaFoldDB" id="A0AAE1D0J3"/>
<name>A0AAE1D0J3_9GAST</name>
<reference evidence="1" key="1">
    <citation type="journal article" date="2023" name="G3 (Bethesda)">
        <title>A reference genome for the long-term kleptoplast-retaining sea slug Elysia crispata morphotype clarki.</title>
        <authorList>
            <person name="Eastman K.E."/>
            <person name="Pendleton A.L."/>
            <person name="Shaikh M.A."/>
            <person name="Suttiyut T."/>
            <person name="Ogas R."/>
            <person name="Tomko P."/>
            <person name="Gavelis G."/>
            <person name="Widhalm J.R."/>
            <person name="Wisecaver J.H."/>
        </authorList>
    </citation>
    <scope>NUCLEOTIDE SEQUENCE</scope>
    <source>
        <strain evidence="1">ECLA1</strain>
    </source>
</reference>
<dbReference type="Proteomes" id="UP001283361">
    <property type="component" value="Unassembled WGS sequence"/>
</dbReference>
<proteinExistence type="predicted"/>
<comment type="caution">
    <text evidence="1">The sequence shown here is derived from an EMBL/GenBank/DDBJ whole genome shotgun (WGS) entry which is preliminary data.</text>
</comment>
<dbReference type="EMBL" id="JAWDGP010005927">
    <property type="protein sequence ID" value="KAK3749753.1"/>
    <property type="molecule type" value="Genomic_DNA"/>
</dbReference>
<keyword evidence="2" id="KW-1185">Reference proteome</keyword>
<sequence length="112" mass="12891">MNVFLTRVARGERETVTLAQRPTTTATPLEDNNALLETFPYFRFRATENFVTTVAAGQRFLLATRDYESKAIYWARHSNREQINFLPRSHVTVVFPACKSFFVHSRVAAFMA</sequence>
<gene>
    <name evidence="1" type="ORF">RRG08_046258</name>
</gene>